<dbReference type="Pfam" id="PF05195">
    <property type="entry name" value="AMP_N"/>
    <property type="match status" value="1"/>
</dbReference>
<feature type="domain" description="Aminopeptidase P N-terminal" evidence="9">
    <location>
        <begin position="6"/>
        <end position="136"/>
    </location>
</feature>
<dbReference type="GO" id="GO:0030145">
    <property type="term" value="F:manganese ion binding"/>
    <property type="evidence" value="ECO:0007669"/>
    <property type="project" value="InterPro"/>
</dbReference>
<protein>
    <recommendedName>
        <fullName evidence="4">Xaa-Pro aminopeptidase</fullName>
        <ecNumber evidence="4">3.4.11.9</ecNumber>
    </recommendedName>
</protein>
<dbReference type="SMART" id="SM01011">
    <property type="entry name" value="AMP_N"/>
    <property type="match status" value="1"/>
</dbReference>
<dbReference type="InterPro" id="IPR029149">
    <property type="entry name" value="Creatin/AminoP/Spt16_N"/>
</dbReference>
<comment type="similarity">
    <text evidence="3 8">Belongs to the peptidase M24B family.</text>
</comment>
<dbReference type="AlphaFoldDB" id="A0A660S9P3"/>
<evidence type="ECO:0000256" key="6">
    <source>
        <dbReference type="ARBA" id="ARBA00022801"/>
    </source>
</evidence>
<dbReference type="SUPFAM" id="SSF55920">
    <property type="entry name" value="Creatinase/aminopeptidase"/>
    <property type="match status" value="1"/>
</dbReference>
<proteinExistence type="inferred from homology"/>
<dbReference type="EMBL" id="QNBC01000017">
    <property type="protein sequence ID" value="RKX67565.1"/>
    <property type="molecule type" value="Genomic_DNA"/>
</dbReference>
<comment type="catalytic activity">
    <reaction evidence="1">
        <text>Release of any N-terminal amino acid, including proline, that is linked to proline, even from a dipeptide or tripeptide.</text>
        <dbReference type="EC" id="3.4.11.9"/>
    </reaction>
</comment>
<evidence type="ECO:0000256" key="5">
    <source>
        <dbReference type="ARBA" id="ARBA00022723"/>
    </source>
</evidence>
<evidence type="ECO:0000256" key="3">
    <source>
        <dbReference type="ARBA" id="ARBA00008766"/>
    </source>
</evidence>
<evidence type="ECO:0000313" key="11">
    <source>
        <dbReference type="Proteomes" id="UP000282321"/>
    </source>
</evidence>
<evidence type="ECO:0000256" key="1">
    <source>
        <dbReference type="ARBA" id="ARBA00001424"/>
    </source>
</evidence>
<dbReference type="PANTHER" id="PTHR43226:SF4">
    <property type="entry name" value="XAA-PRO AMINOPEPTIDASE 3"/>
    <property type="match status" value="1"/>
</dbReference>
<accession>A0A660S9P3</accession>
<dbReference type="Gene3D" id="3.40.350.10">
    <property type="entry name" value="Creatinase/prolidase N-terminal domain"/>
    <property type="match status" value="1"/>
</dbReference>
<evidence type="ECO:0000256" key="2">
    <source>
        <dbReference type="ARBA" id="ARBA00001936"/>
    </source>
</evidence>
<evidence type="ECO:0000313" key="10">
    <source>
        <dbReference type="EMBL" id="RKX67565.1"/>
    </source>
</evidence>
<evidence type="ECO:0000256" key="8">
    <source>
        <dbReference type="RuleBase" id="RU000590"/>
    </source>
</evidence>
<keyword evidence="5 8" id="KW-0479">Metal-binding</keyword>
<dbReference type="InterPro" id="IPR001131">
    <property type="entry name" value="Peptidase_M24B_aminopep-P_CS"/>
</dbReference>
<dbReference type="Proteomes" id="UP000282321">
    <property type="component" value="Unassembled WGS sequence"/>
</dbReference>
<dbReference type="GO" id="GO:0006508">
    <property type="term" value="P:proteolysis"/>
    <property type="evidence" value="ECO:0007669"/>
    <property type="project" value="TreeGrafter"/>
</dbReference>
<dbReference type="GO" id="GO:0005829">
    <property type="term" value="C:cytosol"/>
    <property type="evidence" value="ECO:0007669"/>
    <property type="project" value="TreeGrafter"/>
</dbReference>
<evidence type="ECO:0000259" key="9">
    <source>
        <dbReference type="SMART" id="SM01011"/>
    </source>
</evidence>
<keyword evidence="10" id="KW-0031">Aminopeptidase</keyword>
<sequence length="409" mass="46741">MKIFGIPVAEYKKRRDNLLKSIPDKSLLIIPSNYNSFSNLAPYRQDSNFIYFSGYEHDKSYLLFYKHSKQALSILLTEENDPVMELWVGKRPDLQDIKKDYLFDRVLPNKKFDNLMSQLLPGIENLLFHFPSEDYNVLGVERVLAKRLIEKYPHLKMASATAYIASLRREKSKNEIAQITKAIEITKTGILNAVKEITPGKNEYKVQAALEFGFRYNGSRNNAFQSIIASGINSTTLHYEENNSVIPEKSVILFDVGSEYNYYASDISRTFPTSKKYTKKAKSLYKAVLNTQKAVIEEMKPGKTFGELNELTKKLLAKEMKKLGYIKEDSEISKYYYHGVSHPIGLDVHDITSSPELVEGDVISCEPGLYVKEDKIGIRIEDDVLITKNGARVLSDIIPKEINDIENLF</sequence>
<comment type="caution">
    <text evidence="10">The sequence shown here is derived from an EMBL/GenBank/DDBJ whole genome shotgun (WGS) entry which is preliminary data.</text>
</comment>
<comment type="cofactor">
    <cofactor evidence="2">
        <name>Mn(2+)</name>
        <dbReference type="ChEBI" id="CHEBI:29035"/>
    </cofactor>
</comment>
<dbReference type="PROSITE" id="PS00491">
    <property type="entry name" value="PROLINE_PEPTIDASE"/>
    <property type="match status" value="1"/>
</dbReference>
<dbReference type="InterPro" id="IPR052433">
    <property type="entry name" value="X-Pro_dipept-like"/>
</dbReference>
<name>A0A660S9P3_UNCT6</name>
<dbReference type="Pfam" id="PF00557">
    <property type="entry name" value="Peptidase_M24"/>
    <property type="match status" value="1"/>
</dbReference>
<dbReference type="Gene3D" id="3.90.230.10">
    <property type="entry name" value="Creatinase/methionine aminopeptidase superfamily"/>
    <property type="match status" value="1"/>
</dbReference>
<evidence type="ECO:0000256" key="7">
    <source>
        <dbReference type="ARBA" id="ARBA00023211"/>
    </source>
</evidence>
<keyword evidence="7" id="KW-0464">Manganese</keyword>
<reference evidence="10 11" key="1">
    <citation type="submission" date="2018-06" db="EMBL/GenBank/DDBJ databases">
        <title>Extensive metabolic versatility and redundancy in microbially diverse, dynamic hydrothermal sediments.</title>
        <authorList>
            <person name="Dombrowski N."/>
            <person name="Teske A."/>
            <person name="Baker B.J."/>
        </authorList>
    </citation>
    <scope>NUCLEOTIDE SEQUENCE [LARGE SCALE GENOMIC DNA]</scope>
    <source>
        <strain evidence="10">B35_G9</strain>
    </source>
</reference>
<dbReference type="PANTHER" id="PTHR43226">
    <property type="entry name" value="XAA-PRO AMINOPEPTIDASE 3"/>
    <property type="match status" value="1"/>
</dbReference>
<dbReference type="InterPro" id="IPR007865">
    <property type="entry name" value="Aminopep_P_N"/>
</dbReference>
<dbReference type="InterPro" id="IPR000994">
    <property type="entry name" value="Pept_M24"/>
</dbReference>
<evidence type="ECO:0000256" key="4">
    <source>
        <dbReference type="ARBA" id="ARBA00012574"/>
    </source>
</evidence>
<organism evidence="10 11">
    <name type="scientific">candidate division TA06 bacterium</name>
    <dbReference type="NCBI Taxonomy" id="2250710"/>
    <lineage>
        <taxon>Bacteria</taxon>
        <taxon>Bacteria division TA06</taxon>
    </lineage>
</organism>
<dbReference type="GO" id="GO:0070006">
    <property type="term" value="F:metalloaminopeptidase activity"/>
    <property type="evidence" value="ECO:0007669"/>
    <property type="project" value="InterPro"/>
</dbReference>
<keyword evidence="10" id="KW-0645">Protease</keyword>
<dbReference type="SUPFAM" id="SSF53092">
    <property type="entry name" value="Creatinase/prolidase N-terminal domain"/>
    <property type="match status" value="1"/>
</dbReference>
<gene>
    <name evidence="10" type="ORF">DRP44_02140</name>
</gene>
<dbReference type="EC" id="3.4.11.9" evidence="4"/>
<dbReference type="InterPro" id="IPR036005">
    <property type="entry name" value="Creatinase/aminopeptidase-like"/>
</dbReference>
<keyword evidence="6" id="KW-0378">Hydrolase</keyword>